<evidence type="ECO:0000313" key="3">
    <source>
        <dbReference type="Proteomes" id="UP000187209"/>
    </source>
</evidence>
<dbReference type="Gene3D" id="1.20.1260.60">
    <property type="entry name" value="Vacuolar protein sorting-associated protein Ist1"/>
    <property type="match status" value="1"/>
</dbReference>
<dbReference type="AlphaFoldDB" id="A0A1R2C4N2"/>
<reference evidence="2 3" key="1">
    <citation type="submission" date="2016-11" db="EMBL/GenBank/DDBJ databases">
        <title>The macronuclear genome of Stentor coeruleus: a giant cell with tiny introns.</title>
        <authorList>
            <person name="Slabodnick M."/>
            <person name="Ruby J.G."/>
            <person name="Reiff S.B."/>
            <person name="Swart E.C."/>
            <person name="Gosai S."/>
            <person name="Prabakaran S."/>
            <person name="Witkowska E."/>
            <person name="Larue G.E."/>
            <person name="Fisher S."/>
            <person name="Freeman R.M."/>
            <person name="Gunawardena J."/>
            <person name="Chu W."/>
            <person name="Stover N.A."/>
            <person name="Gregory B.D."/>
            <person name="Nowacki M."/>
            <person name="Derisi J."/>
            <person name="Roy S.W."/>
            <person name="Marshall W.F."/>
            <person name="Sood P."/>
        </authorList>
    </citation>
    <scope>NUCLEOTIDE SEQUENCE [LARGE SCALE GENOMIC DNA]</scope>
    <source>
        <strain evidence="2">WM001</strain>
    </source>
</reference>
<accession>A0A1R2C4N2</accession>
<sequence length="177" mass="20386">MGNCATTKCKGNRIKDYLLISSERLNYLQRKDENSLLIFKEELEELLRSSKIHQAIVKSRHIMDLENEILLIEAMKGLIKNLLYQINNSNEALSTGISREDLISLIFASEKIHIEELEKFKKECSEKFNSSFVVNAIENSKKEVNSSVLKFTVDRNVIDDDVNVWMKKFADSKGIDL</sequence>
<dbReference type="Pfam" id="PF03398">
    <property type="entry name" value="Ist1"/>
    <property type="match status" value="1"/>
</dbReference>
<evidence type="ECO:0000256" key="1">
    <source>
        <dbReference type="ARBA" id="ARBA00005536"/>
    </source>
</evidence>
<name>A0A1R2C4N2_9CILI</name>
<dbReference type="EMBL" id="MPUH01000284">
    <property type="protein sequence ID" value="OMJ83982.1"/>
    <property type="molecule type" value="Genomic_DNA"/>
</dbReference>
<evidence type="ECO:0000313" key="2">
    <source>
        <dbReference type="EMBL" id="OMJ83982.1"/>
    </source>
</evidence>
<comment type="caution">
    <text evidence="2">The sequence shown here is derived from an EMBL/GenBank/DDBJ whole genome shotgun (WGS) entry which is preliminary data.</text>
</comment>
<organism evidence="2 3">
    <name type="scientific">Stentor coeruleus</name>
    <dbReference type="NCBI Taxonomy" id="5963"/>
    <lineage>
        <taxon>Eukaryota</taxon>
        <taxon>Sar</taxon>
        <taxon>Alveolata</taxon>
        <taxon>Ciliophora</taxon>
        <taxon>Postciliodesmatophora</taxon>
        <taxon>Heterotrichea</taxon>
        <taxon>Heterotrichida</taxon>
        <taxon>Stentoridae</taxon>
        <taxon>Stentor</taxon>
    </lineage>
</organism>
<dbReference type="GO" id="GO:0015031">
    <property type="term" value="P:protein transport"/>
    <property type="evidence" value="ECO:0007669"/>
    <property type="project" value="InterPro"/>
</dbReference>
<proteinExistence type="inferred from homology"/>
<dbReference type="Proteomes" id="UP000187209">
    <property type="component" value="Unassembled WGS sequence"/>
</dbReference>
<dbReference type="InterPro" id="IPR042277">
    <property type="entry name" value="IST1-like"/>
</dbReference>
<keyword evidence="3" id="KW-1185">Reference proteome</keyword>
<comment type="similarity">
    <text evidence="1">Belongs to the IST1 family.</text>
</comment>
<protein>
    <submittedName>
        <fullName evidence="2">Uncharacterized protein</fullName>
    </submittedName>
</protein>
<dbReference type="InterPro" id="IPR005061">
    <property type="entry name" value="Ist1"/>
</dbReference>
<gene>
    <name evidence="2" type="ORF">SteCoe_14967</name>
</gene>